<keyword evidence="8" id="KW-1185">Reference proteome</keyword>
<comment type="similarity">
    <text evidence="2">Belongs to the AAA ATPase family. BCS1 subfamily.</text>
</comment>
<evidence type="ECO:0000256" key="4">
    <source>
        <dbReference type="SAM" id="Phobius"/>
    </source>
</evidence>
<dbReference type="InterPro" id="IPR027417">
    <property type="entry name" value="P-loop_NTPase"/>
</dbReference>
<dbReference type="SMART" id="SM00382">
    <property type="entry name" value="AAA"/>
    <property type="match status" value="1"/>
</dbReference>
<dbReference type="InterPro" id="IPR050747">
    <property type="entry name" value="Mitochondrial_chaperone_BCS1"/>
</dbReference>
<dbReference type="Pfam" id="PF00004">
    <property type="entry name" value="AAA"/>
    <property type="match status" value="1"/>
</dbReference>
<comment type="subcellular location">
    <subcellularLocation>
        <location evidence="1">Mitochondrion inner membrane</location>
        <topology evidence="1">Single-pass membrane protein</topology>
    </subcellularLocation>
</comment>
<evidence type="ECO:0000259" key="6">
    <source>
        <dbReference type="SMART" id="SM01024"/>
    </source>
</evidence>
<dbReference type="InterPro" id="IPR003959">
    <property type="entry name" value="ATPase_AAA_core"/>
</dbReference>
<feature type="domain" description="AAA+ ATPase" evidence="5">
    <location>
        <begin position="247"/>
        <end position="389"/>
    </location>
</feature>
<keyword evidence="3" id="KW-0496">Mitochondrion</keyword>
<feature type="transmembrane region" description="Helical" evidence="4">
    <location>
        <begin position="42"/>
        <end position="67"/>
    </location>
</feature>
<evidence type="ECO:0000313" key="8">
    <source>
        <dbReference type="Proteomes" id="UP000254866"/>
    </source>
</evidence>
<dbReference type="OrthoDB" id="10251412at2759"/>
<gene>
    <name evidence="7" type="ORF">BP5553_01290</name>
</gene>
<dbReference type="InterPro" id="IPR003593">
    <property type="entry name" value="AAA+_ATPase"/>
</dbReference>
<keyword evidence="4" id="KW-0472">Membrane</keyword>
<accession>A0A370U0K9</accession>
<evidence type="ECO:0000313" key="7">
    <source>
        <dbReference type="EMBL" id="RDL41311.1"/>
    </source>
</evidence>
<dbReference type="STRING" id="2656787.A0A370U0K9"/>
<dbReference type="GO" id="GO:0016887">
    <property type="term" value="F:ATP hydrolysis activity"/>
    <property type="evidence" value="ECO:0007669"/>
    <property type="project" value="InterPro"/>
</dbReference>
<keyword evidence="4" id="KW-1133">Transmembrane helix</keyword>
<name>A0A370U0K9_9HELO</name>
<evidence type="ECO:0000259" key="5">
    <source>
        <dbReference type="SMART" id="SM00382"/>
    </source>
</evidence>
<dbReference type="Gene3D" id="3.40.50.300">
    <property type="entry name" value="P-loop containing nucleotide triphosphate hydrolases"/>
    <property type="match status" value="1"/>
</dbReference>
<keyword evidence="3" id="KW-0999">Mitochondrion inner membrane</keyword>
<dbReference type="GO" id="GO:0005743">
    <property type="term" value="C:mitochondrial inner membrane"/>
    <property type="evidence" value="ECO:0007669"/>
    <property type="project" value="UniProtKB-SubCell"/>
</dbReference>
<dbReference type="SMART" id="SM01024">
    <property type="entry name" value="BCS1_N"/>
    <property type="match status" value="1"/>
</dbReference>
<dbReference type="SUPFAM" id="SSF52540">
    <property type="entry name" value="P-loop containing nucleoside triphosphate hydrolases"/>
    <property type="match status" value="1"/>
</dbReference>
<dbReference type="GO" id="GO:0005524">
    <property type="term" value="F:ATP binding"/>
    <property type="evidence" value="ECO:0007669"/>
    <property type="project" value="InterPro"/>
</dbReference>
<reference evidence="7 8" key="1">
    <citation type="journal article" date="2018" name="IMA Fungus">
        <title>IMA Genome-F 9: Draft genome sequence of Annulohypoxylon stygium, Aspergillus mulundensis, Berkeleyomyces basicola (syn. Thielaviopsis basicola), Ceratocystis smalleyi, two Cercospora beticola strains, Coleophoma cylindrospora, Fusarium fracticaudum, Phialophora cf. hyalina, and Morchella septimelata.</title>
        <authorList>
            <person name="Wingfield B.D."/>
            <person name="Bills G.F."/>
            <person name="Dong Y."/>
            <person name="Huang W."/>
            <person name="Nel W.J."/>
            <person name="Swalarsk-Parry B.S."/>
            <person name="Vaghefi N."/>
            <person name="Wilken P.M."/>
            <person name="An Z."/>
            <person name="de Beer Z.W."/>
            <person name="De Vos L."/>
            <person name="Chen L."/>
            <person name="Duong T.A."/>
            <person name="Gao Y."/>
            <person name="Hammerbacher A."/>
            <person name="Kikkert J.R."/>
            <person name="Li Y."/>
            <person name="Li H."/>
            <person name="Li K."/>
            <person name="Li Q."/>
            <person name="Liu X."/>
            <person name="Ma X."/>
            <person name="Naidoo K."/>
            <person name="Pethybridge S.J."/>
            <person name="Sun J."/>
            <person name="Steenkamp E.T."/>
            <person name="van der Nest M.A."/>
            <person name="van Wyk S."/>
            <person name="Wingfield M.J."/>
            <person name="Xiong C."/>
            <person name="Yue Q."/>
            <person name="Zhang X."/>
        </authorList>
    </citation>
    <scope>NUCLEOTIDE SEQUENCE [LARGE SCALE GENOMIC DNA]</scope>
    <source>
        <strain evidence="7 8">BP 5553</strain>
    </source>
</reference>
<feature type="domain" description="BCS1 N-terminal" evidence="6">
    <location>
        <begin position="58"/>
        <end position="208"/>
    </location>
</feature>
<comment type="caution">
    <text evidence="7">The sequence shown here is derived from an EMBL/GenBank/DDBJ whole genome shotgun (WGS) entry which is preliminary data.</text>
</comment>
<sequence>MAPQNSSTMAENTRLVHSISDAQASILDLVLFPGFTRMSTAIQGYLTIDLSVYVPLMCFFGLVVFVCRRIWERLLGWLETHFTSTIHVRYREEDVRSSLATTDLASASTQLRRSNDEDTKRKTIFYTPWNGRFFIQYHGHLIVFRREHRAGEFNSREEVSLSCFSRSLRILRQLLTECCVEYSKLIQGKTSLYEHQNGTWARSMVSDVSHISTVALNESVKKELLKDIGNFLNQTARRWYSNRGFPYRRGYLLYRPPGTGKSSLSLSIAGYFGLDIYILSLSAINEDCFRELFAKLLSRCVILVEDIDAVSSKRSGDAETNDSRPGSLSQQSKSVSGKVFLSALLNVIDSVGSQEGWVLIMTTNHITYLDEAFIRPGRVDKKVELGLADKKMTANLFCLVFKPVVGDVALPDAQSGEDKKVYEAVVSQREEAERVERAAKEFATRVPELKFSRFFWKTGNYQGK</sequence>
<evidence type="ECO:0000256" key="1">
    <source>
        <dbReference type="ARBA" id="ARBA00004434"/>
    </source>
</evidence>
<dbReference type="EMBL" id="NPIC01000001">
    <property type="protein sequence ID" value="RDL41311.1"/>
    <property type="molecule type" value="Genomic_DNA"/>
</dbReference>
<evidence type="ECO:0000256" key="2">
    <source>
        <dbReference type="ARBA" id="ARBA00007448"/>
    </source>
</evidence>
<dbReference type="GeneID" id="43594139"/>
<dbReference type="InterPro" id="IPR014851">
    <property type="entry name" value="BCS1_N"/>
</dbReference>
<evidence type="ECO:0000256" key="3">
    <source>
        <dbReference type="ARBA" id="ARBA00022792"/>
    </source>
</evidence>
<dbReference type="RefSeq" id="XP_031873967.1">
    <property type="nucleotide sequence ID" value="XM_032009913.1"/>
</dbReference>
<protein>
    <recommendedName>
        <fullName evidence="9">P-loop containing nucleoside triphosphate hydrolase</fullName>
    </recommendedName>
</protein>
<dbReference type="Proteomes" id="UP000254866">
    <property type="component" value="Unassembled WGS sequence"/>
</dbReference>
<dbReference type="AlphaFoldDB" id="A0A370U0K9"/>
<proteinExistence type="inferred from homology"/>
<organism evidence="7 8">
    <name type="scientific">Venustampulla echinocandica</name>
    <dbReference type="NCBI Taxonomy" id="2656787"/>
    <lineage>
        <taxon>Eukaryota</taxon>
        <taxon>Fungi</taxon>
        <taxon>Dikarya</taxon>
        <taxon>Ascomycota</taxon>
        <taxon>Pezizomycotina</taxon>
        <taxon>Leotiomycetes</taxon>
        <taxon>Helotiales</taxon>
        <taxon>Pleuroascaceae</taxon>
        <taxon>Venustampulla</taxon>
    </lineage>
</organism>
<dbReference type="PANTHER" id="PTHR23070">
    <property type="entry name" value="BCS1 AAA-TYPE ATPASE"/>
    <property type="match status" value="1"/>
</dbReference>
<evidence type="ECO:0008006" key="9">
    <source>
        <dbReference type="Google" id="ProtNLM"/>
    </source>
</evidence>
<dbReference type="Pfam" id="PF08740">
    <property type="entry name" value="BCS1_N"/>
    <property type="match status" value="1"/>
</dbReference>
<keyword evidence="4" id="KW-0812">Transmembrane</keyword>